<proteinExistence type="predicted"/>
<accession>A0A4X2K2H9</accession>
<organism evidence="4 5">
    <name type="scientific">Vombatus ursinus</name>
    <name type="common">Common wombat</name>
    <dbReference type="NCBI Taxonomy" id="29139"/>
    <lineage>
        <taxon>Eukaryota</taxon>
        <taxon>Metazoa</taxon>
        <taxon>Chordata</taxon>
        <taxon>Craniata</taxon>
        <taxon>Vertebrata</taxon>
        <taxon>Euteleostomi</taxon>
        <taxon>Mammalia</taxon>
        <taxon>Metatheria</taxon>
        <taxon>Diprotodontia</taxon>
        <taxon>Vombatidae</taxon>
        <taxon>Vombatus</taxon>
    </lineage>
</organism>
<dbReference type="GO" id="GO:0005739">
    <property type="term" value="C:mitochondrion"/>
    <property type="evidence" value="ECO:0007669"/>
    <property type="project" value="UniProtKB-SubCell"/>
</dbReference>
<dbReference type="Pfam" id="PF02297">
    <property type="entry name" value="COX6B"/>
    <property type="match status" value="1"/>
</dbReference>
<name>A0A4X2K2H9_VOMUR</name>
<dbReference type="InterPro" id="IPR036549">
    <property type="entry name" value="CX6/COA6-like_sf"/>
</dbReference>
<dbReference type="GO" id="GO:0045277">
    <property type="term" value="C:respiratory chain complex IV"/>
    <property type="evidence" value="ECO:0007669"/>
    <property type="project" value="InterPro"/>
</dbReference>
<dbReference type="Proteomes" id="UP000314987">
    <property type="component" value="Unassembled WGS sequence"/>
</dbReference>
<protein>
    <submittedName>
        <fullName evidence="4">Uncharacterized protein</fullName>
    </submittedName>
</protein>
<dbReference type="InterPro" id="IPR003213">
    <property type="entry name" value="Cyt_c_oxidase_su6B"/>
</dbReference>
<evidence type="ECO:0000256" key="2">
    <source>
        <dbReference type="ARBA" id="ARBA00023128"/>
    </source>
</evidence>
<reference evidence="5" key="1">
    <citation type="submission" date="2018-12" db="EMBL/GenBank/DDBJ databases">
        <authorList>
            <person name="Yazar S."/>
        </authorList>
    </citation>
    <scope>NUCLEOTIDE SEQUENCE [LARGE SCALE GENOMIC DNA]</scope>
</reference>
<dbReference type="AlphaFoldDB" id="A0A4X2K2H9"/>
<sequence length="64" mass="7326">TSYSSAPKPPPSSYCSRKAVCRFPNQNQTSNCWQNYLDFHRCEKAMNERGALFTAPLSCLYIVF</sequence>
<dbReference type="PANTHER" id="PTHR11387">
    <property type="entry name" value="CYTOCHROME C OXIDASE SUBUNIT 6B"/>
    <property type="match status" value="1"/>
</dbReference>
<dbReference type="Gene3D" id="1.10.10.140">
    <property type="entry name" value="Cytochrome c oxidase, subunit VIb"/>
    <property type="match status" value="1"/>
</dbReference>
<dbReference type="InterPro" id="IPR048280">
    <property type="entry name" value="COX6B-like"/>
</dbReference>
<reference evidence="4" key="2">
    <citation type="submission" date="2025-08" db="UniProtKB">
        <authorList>
            <consortium name="Ensembl"/>
        </authorList>
    </citation>
    <scope>IDENTIFICATION</scope>
</reference>
<evidence type="ECO:0000256" key="3">
    <source>
        <dbReference type="ARBA" id="ARBA00023157"/>
    </source>
</evidence>
<reference evidence="4" key="3">
    <citation type="submission" date="2025-09" db="UniProtKB">
        <authorList>
            <consortium name="Ensembl"/>
        </authorList>
    </citation>
    <scope>IDENTIFICATION</scope>
</reference>
<keyword evidence="2" id="KW-0496">Mitochondrion</keyword>
<dbReference type="STRING" id="29139.ENSVURP00010003415"/>
<evidence type="ECO:0000313" key="4">
    <source>
        <dbReference type="Ensembl" id="ENSVURP00010003415.1"/>
    </source>
</evidence>
<comment type="subcellular location">
    <subcellularLocation>
        <location evidence="1">Mitochondrion</location>
    </subcellularLocation>
</comment>
<keyword evidence="5" id="KW-1185">Reference proteome</keyword>
<evidence type="ECO:0000313" key="5">
    <source>
        <dbReference type="Proteomes" id="UP000314987"/>
    </source>
</evidence>
<dbReference type="SUPFAM" id="SSF47694">
    <property type="entry name" value="Cytochrome c oxidase subunit h"/>
    <property type="match status" value="1"/>
</dbReference>
<dbReference type="Ensembl" id="ENSVURT00010003873.1">
    <property type="protein sequence ID" value="ENSVURP00010003415.1"/>
    <property type="gene ID" value="ENSVURG00010002744.1"/>
</dbReference>
<evidence type="ECO:0000256" key="1">
    <source>
        <dbReference type="ARBA" id="ARBA00004173"/>
    </source>
</evidence>
<dbReference type="GeneTree" id="ENSGT00980000199122"/>
<keyword evidence="3" id="KW-1015">Disulfide bond</keyword>